<reference evidence="1 2" key="2">
    <citation type="journal article" date="2009" name="PLoS ONE">
        <title>An integrated genetic and cytogenetic map of the cucumber genome.</title>
        <authorList>
            <person name="Ren Y."/>
            <person name="Zhang Z."/>
            <person name="Liu J."/>
            <person name="Staub J.E."/>
            <person name="Han Y."/>
            <person name="Cheng Z."/>
            <person name="Li X."/>
            <person name="Lu J."/>
            <person name="Miao H."/>
            <person name="Kang H."/>
            <person name="Xie B."/>
            <person name="Gu X."/>
            <person name="Wang X."/>
            <person name="Du Y."/>
            <person name="Jin W."/>
            <person name="Huang S."/>
        </authorList>
    </citation>
    <scope>NUCLEOTIDE SEQUENCE [LARGE SCALE GENOMIC DNA]</scope>
    <source>
        <strain evidence="2">cv. 9930</strain>
    </source>
</reference>
<gene>
    <name evidence="1" type="ORF">Csa_7G109550</name>
</gene>
<dbReference type="EMBL" id="CM002928">
    <property type="protein sequence ID" value="KGN44022.1"/>
    <property type="molecule type" value="Genomic_DNA"/>
</dbReference>
<reference evidence="1 2" key="4">
    <citation type="journal article" date="2011" name="BMC Genomics">
        <title>RNA-Seq improves annotation of protein-coding genes in the cucumber genome.</title>
        <authorList>
            <person name="Li Z."/>
            <person name="Zhang Z."/>
            <person name="Yan P."/>
            <person name="Huang S."/>
            <person name="Fei Z."/>
            <person name="Lin K."/>
        </authorList>
    </citation>
    <scope>NUCLEOTIDE SEQUENCE [LARGE SCALE GENOMIC DNA]</scope>
    <source>
        <strain evidence="2">cv. 9930</strain>
    </source>
</reference>
<reference evidence="1 2" key="3">
    <citation type="journal article" date="2010" name="BMC Genomics">
        <title>Transcriptome sequencing and comparative analysis of cucumber flowers with different sex types.</title>
        <authorList>
            <person name="Guo S."/>
            <person name="Zheng Y."/>
            <person name="Joung J.G."/>
            <person name="Liu S."/>
            <person name="Zhang Z."/>
            <person name="Crasta O.R."/>
            <person name="Sobral B.W."/>
            <person name="Xu Y."/>
            <person name="Huang S."/>
            <person name="Fei Z."/>
        </authorList>
    </citation>
    <scope>NUCLEOTIDE SEQUENCE [LARGE SCALE GENOMIC DNA]</scope>
    <source>
        <strain evidence="2">cv. 9930</strain>
    </source>
</reference>
<evidence type="ECO:0000313" key="2">
    <source>
        <dbReference type="Proteomes" id="UP000029981"/>
    </source>
</evidence>
<keyword evidence="2" id="KW-1185">Reference proteome</keyword>
<reference evidence="1 2" key="1">
    <citation type="journal article" date="2009" name="Nat. Genet.">
        <title>The genome of the cucumber, Cucumis sativus L.</title>
        <authorList>
            <person name="Huang S."/>
            <person name="Li R."/>
            <person name="Zhang Z."/>
            <person name="Li L."/>
            <person name="Gu X."/>
            <person name="Fan W."/>
            <person name="Lucas W.J."/>
            <person name="Wang X."/>
            <person name="Xie B."/>
            <person name="Ni P."/>
            <person name="Ren Y."/>
            <person name="Zhu H."/>
            <person name="Li J."/>
            <person name="Lin K."/>
            <person name="Jin W."/>
            <person name="Fei Z."/>
            <person name="Li G."/>
            <person name="Staub J."/>
            <person name="Kilian A."/>
            <person name="van der Vossen E.A."/>
            <person name="Wu Y."/>
            <person name="Guo J."/>
            <person name="He J."/>
            <person name="Jia Z."/>
            <person name="Ren Y."/>
            <person name="Tian G."/>
            <person name="Lu Y."/>
            <person name="Ruan J."/>
            <person name="Qian W."/>
            <person name="Wang M."/>
            <person name="Huang Q."/>
            <person name="Li B."/>
            <person name="Xuan Z."/>
            <person name="Cao J."/>
            <person name="Asan"/>
            <person name="Wu Z."/>
            <person name="Zhang J."/>
            <person name="Cai Q."/>
            <person name="Bai Y."/>
            <person name="Zhao B."/>
            <person name="Han Y."/>
            <person name="Li Y."/>
            <person name="Li X."/>
            <person name="Wang S."/>
            <person name="Shi Q."/>
            <person name="Liu S."/>
            <person name="Cho W.K."/>
            <person name="Kim J.Y."/>
            <person name="Xu Y."/>
            <person name="Heller-Uszynska K."/>
            <person name="Miao H."/>
            <person name="Cheng Z."/>
            <person name="Zhang S."/>
            <person name="Wu J."/>
            <person name="Yang Y."/>
            <person name="Kang H."/>
            <person name="Li M."/>
            <person name="Liang H."/>
            <person name="Ren X."/>
            <person name="Shi Z."/>
            <person name="Wen M."/>
            <person name="Jian M."/>
            <person name="Yang H."/>
            <person name="Zhang G."/>
            <person name="Yang Z."/>
            <person name="Chen R."/>
            <person name="Liu S."/>
            <person name="Li J."/>
            <person name="Ma L."/>
            <person name="Liu H."/>
            <person name="Zhou Y."/>
            <person name="Zhao J."/>
            <person name="Fang X."/>
            <person name="Li G."/>
            <person name="Fang L."/>
            <person name="Li Y."/>
            <person name="Liu D."/>
            <person name="Zheng H."/>
            <person name="Zhang Y."/>
            <person name="Qin N."/>
            <person name="Li Z."/>
            <person name="Yang G."/>
            <person name="Yang S."/>
            <person name="Bolund L."/>
            <person name="Kristiansen K."/>
            <person name="Zheng H."/>
            <person name="Li S."/>
            <person name="Zhang X."/>
            <person name="Yang H."/>
            <person name="Wang J."/>
            <person name="Sun R."/>
            <person name="Zhang B."/>
            <person name="Jiang S."/>
            <person name="Wang J."/>
            <person name="Du Y."/>
            <person name="Li S."/>
        </authorList>
    </citation>
    <scope>NUCLEOTIDE SEQUENCE [LARGE SCALE GENOMIC DNA]</scope>
    <source>
        <strain evidence="2">cv. 9930</strain>
    </source>
</reference>
<accession>A0A0A0K6X6</accession>
<dbReference type="AlphaFoldDB" id="A0A0A0K6X6"/>
<name>A0A0A0K6X6_CUCSA</name>
<sequence length="107" mass="11838">MTRGKAGTIVNNPIEWCGFATCGRTKKKLDAQKVGSGVFSSVHGSFTVANENLTARTSKVLLAEEIEQQLCEQTTCDRETEYNEETTCDGETAYRRFVAQLGKRRVA</sequence>
<dbReference type="Proteomes" id="UP000029981">
    <property type="component" value="Chromosome 7"/>
</dbReference>
<organism evidence="1 2">
    <name type="scientific">Cucumis sativus</name>
    <name type="common">Cucumber</name>
    <dbReference type="NCBI Taxonomy" id="3659"/>
    <lineage>
        <taxon>Eukaryota</taxon>
        <taxon>Viridiplantae</taxon>
        <taxon>Streptophyta</taxon>
        <taxon>Embryophyta</taxon>
        <taxon>Tracheophyta</taxon>
        <taxon>Spermatophyta</taxon>
        <taxon>Magnoliopsida</taxon>
        <taxon>eudicotyledons</taxon>
        <taxon>Gunneridae</taxon>
        <taxon>Pentapetalae</taxon>
        <taxon>rosids</taxon>
        <taxon>fabids</taxon>
        <taxon>Cucurbitales</taxon>
        <taxon>Cucurbitaceae</taxon>
        <taxon>Benincaseae</taxon>
        <taxon>Cucumis</taxon>
    </lineage>
</organism>
<proteinExistence type="predicted"/>
<evidence type="ECO:0000313" key="1">
    <source>
        <dbReference type="EMBL" id="KGN44022.1"/>
    </source>
</evidence>
<protein>
    <submittedName>
        <fullName evidence="1">Uncharacterized protein</fullName>
    </submittedName>
</protein>
<dbReference type="Gramene" id="KGN44022">
    <property type="protein sequence ID" value="KGN44022"/>
    <property type="gene ID" value="Csa_7G109550"/>
</dbReference>